<dbReference type="Pfam" id="PF00289">
    <property type="entry name" value="Biotin_carb_N"/>
    <property type="match status" value="1"/>
</dbReference>
<keyword evidence="5" id="KW-0092">Biotin</keyword>
<feature type="domain" description="Lipoyl-binding" evidence="7">
    <location>
        <begin position="557"/>
        <end position="635"/>
    </location>
</feature>
<dbReference type="CDD" id="cd06850">
    <property type="entry name" value="biotinyl_domain"/>
    <property type="match status" value="1"/>
</dbReference>
<keyword evidence="3 6" id="KW-0547">Nucleotide-binding</keyword>
<dbReference type="InterPro" id="IPR000089">
    <property type="entry name" value="Biotin_lipoyl"/>
</dbReference>
<evidence type="ECO:0000256" key="4">
    <source>
        <dbReference type="ARBA" id="ARBA00022840"/>
    </source>
</evidence>
<dbReference type="SUPFAM" id="SSF56059">
    <property type="entry name" value="Glutathione synthetase ATP-binding domain-like"/>
    <property type="match status" value="1"/>
</dbReference>
<keyword evidence="2" id="KW-0436">Ligase</keyword>
<keyword evidence="4 6" id="KW-0067">ATP-binding</keyword>
<dbReference type="RefSeq" id="WP_378262505.1">
    <property type="nucleotide sequence ID" value="NZ_JBHUKR010000004.1"/>
</dbReference>
<dbReference type="Pfam" id="PF00364">
    <property type="entry name" value="Biotin_lipoyl"/>
    <property type="match status" value="1"/>
</dbReference>
<dbReference type="PROSITE" id="PS50975">
    <property type="entry name" value="ATP_GRASP"/>
    <property type="match status" value="1"/>
</dbReference>
<protein>
    <submittedName>
        <fullName evidence="10">Acetyl/propionyl/methylcrotonyl-CoA carboxylase subunit alpha</fullName>
    </submittedName>
</protein>
<dbReference type="PANTHER" id="PTHR18866">
    <property type="entry name" value="CARBOXYLASE:PYRUVATE/ACETYL-COA/PROPIONYL-COA CARBOXYLASE"/>
    <property type="match status" value="1"/>
</dbReference>
<dbReference type="Gene3D" id="2.40.50.100">
    <property type="match status" value="1"/>
</dbReference>
<evidence type="ECO:0000256" key="5">
    <source>
        <dbReference type="ARBA" id="ARBA00023267"/>
    </source>
</evidence>
<gene>
    <name evidence="10" type="ORF">ACFSXZ_07135</name>
</gene>
<dbReference type="InterPro" id="IPR050856">
    <property type="entry name" value="Biotin_carboxylase_complex"/>
</dbReference>
<dbReference type="Pfam" id="PF02785">
    <property type="entry name" value="Biotin_carb_C"/>
    <property type="match status" value="1"/>
</dbReference>
<dbReference type="InterPro" id="IPR011054">
    <property type="entry name" value="Rudment_hybrid_motif"/>
</dbReference>
<evidence type="ECO:0000259" key="8">
    <source>
        <dbReference type="PROSITE" id="PS50975"/>
    </source>
</evidence>
<evidence type="ECO:0000313" key="11">
    <source>
        <dbReference type="Proteomes" id="UP001597417"/>
    </source>
</evidence>
<dbReference type="InterPro" id="IPR016185">
    <property type="entry name" value="PreATP-grasp_dom_sf"/>
</dbReference>
<evidence type="ECO:0000259" key="9">
    <source>
        <dbReference type="PROSITE" id="PS50979"/>
    </source>
</evidence>
<dbReference type="SUPFAM" id="SSF52440">
    <property type="entry name" value="PreATP-grasp domain"/>
    <property type="match status" value="1"/>
</dbReference>
<reference evidence="11" key="1">
    <citation type="journal article" date="2019" name="Int. J. Syst. Evol. Microbiol.">
        <title>The Global Catalogue of Microorganisms (GCM) 10K type strain sequencing project: providing services to taxonomists for standard genome sequencing and annotation.</title>
        <authorList>
            <consortium name="The Broad Institute Genomics Platform"/>
            <consortium name="The Broad Institute Genome Sequencing Center for Infectious Disease"/>
            <person name="Wu L."/>
            <person name="Ma J."/>
        </authorList>
    </citation>
    <scope>NUCLEOTIDE SEQUENCE [LARGE SCALE GENOMIC DNA]</scope>
    <source>
        <strain evidence="11">CGMCC 4.7645</strain>
    </source>
</reference>
<dbReference type="EMBL" id="JBHUKR010000004">
    <property type="protein sequence ID" value="MFD2416098.1"/>
    <property type="molecule type" value="Genomic_DNA"/>
</dbReference>
<keyword evidence="11" id="KW-1185">Reference proteome</keyword>
<sequence length="638" mass="67162">MIRTLLVANRGEIARRVFRTCATLGIGRVAVFSDADASSPHVLEADAAVRLPGNAPSETYLRAEKLIAAAKAAGADAVHPGYGFLSENAGFARAVGDAGLTWVGPPPAAIESMGSKADAKRIMAEAGVPVLAELDPAKVTEDDLPVLVKASAGGGGRGMRVVTSLDELPAAVESARAEAESAFGDPTVFCERYLETGRHIEVQVLADEHGTVWTLGERECSIQRRHQKVIEEAPSPLVGPAMREELSEAARRAATAIGYTGAGTVEFLATGDGRFYFLEMNTRLQVEHPVTEYVFGLDLVALQLRVAEGHPLPPEPPERNGHAIEVRLYAEDPAADWQPQTGTVHRFEVPGDVRVDSGVTDGSVIGTHYDPLLAKVIAWAPERADAARKLAAALSGATIHGLRTNRDLLVNVLRHPAFLAGDIDTAFFTRHGLDTLAKPLGDPGLAAVAAALAQASANAGRGPGAWRNVPSQAQRRTYSVDGTEYEVAYRHGRSGLVVDGCSTQDGIHEGTPDIRVVEATEDRVVLEAGGVRRAFEVGIYPGLVCVGTVLLTPVPRFTEPGAALAVGSLVAPMPGTVLRVAVAAGDEVRAGDPLLWLEAMKMEHKITTPADGVVAELPVTAGTQVDVGAVLAVVKEPQ</sequence>
<feature type="domain" description="ATP-grasp" evidence="8">
    <location>
        <begin position="97"/>
        <end position="308"/>
    </location>
</feature>
<dbReference type="Proteomes" id="UP001597417">
    <property type="component" value="Unassembled WGS sequence"/>
</dbReference>
<dbReference type="InterPro" id="IPR011764">
    <property type="entry name" value="Biotin_carboxylation_dom"/>
</dbReference>
<evidence type="ECO:0000256" key="3">
    <source>
        <dbReference type="ARBA" id="ARBA00022741"/>
    </source>
</evidence>
<dbReference type="PROSITE" id="PS00867">
    <property type="entry name" value="CPSASE_2"/>
    <property type="match status" value="1"/>
</dbReference>
<comment type="cofactor">
    <cofactor evidence="1">
        <name>biotin</name>
        <dbReference type="ChEBI" id="CHEBI:57586"/>
    </cofactor>
</comment>
<dbReference type="PANTHER" id="PTHR18866:SF126">
    <property type="entry name" value="BIOTIN CARBOXYLASE"/>
    <property type="match status" value="1"/>
</dbReference>
<dbReference type="InterPro" id="IPR011761">
    <property type="entry name" value="ATP-grasp"/>
</dbReference>
<dbReference type="InterPro" id="IPR005481">
    <property type="entry name" value="BC-like_N"/>
</dbReference>
<dbReference type="Gene3D" id="3.30.470.20">
    <property type="entry name" value="ATP-grasp fold, B domain"/>
    <property type="match status" value="1"/>
</dbReference>
<dbReference type="InterPro" id="IPR005479">
    <property type="entry name" value="CPAse_ATP-bd"/>
</dbReference>
<evidence type="ECO:0000313" key="10">
    <source>
        <dbReference type="EMBL" id="MFD2416098.1"/>
    </source>
</evidence>
<evidence type="ECO:0000256" key="6">
    <source>
        <dbReference type="PROSITE-ProRule" id="PRU00409"/>
    </source>
</evidence>
<organism evidence="10 11">
    <name type="scientific">Amycolatopsis pigmentata</name>
    <dbReference type="NCBI Taxonomy" id="450801"/>
    <lineage>
        <taxon>Bacteria</taxon>
        <taxon>Bacillati</taxon>
        <taxon>Actinomycetota</taxon>
        <taxon>Actinomycetes</taxon>
        <taxon>Pseudonocardiales</taxon>
        <taxon>Pseudonocardiaceae</taxon>
        <taxon>Amycolatopsis</taxon>
    </lineage>
</organism>
<dbReference type="InterPro" id="IPR005482">
    <property type="entry name" value="Biotin_COase_C"/>
</dbReference>
<dbReference type="Pfam" id="PF02786">
    <property type="entry name" value="CPSase_L_D2"/>
    <property type="match status" value="1"/>
</dbReference>
<evidence type="ECO:0000256" key="2">
    <source>
        <dbReference type="ARBA" id="ARBA00022598"/>
    </source>
</evidence>
<dbReference type="SMART" id="SM00878">
    <property type="entry name" value="Biotin_carb_C"/>
    <property type="match status" value="1"/>
</dbReference>
<accession>A0ABW5FMM6</accession>
<dbReference type="PROSITE" id="PS50968">
    <property type="entry name" value="BIOTINYL_LIPOYL"/>
    <property type="match status" value="1"/>
</dbReference>
<dbReference type="SUPFAM" id="SSF51246">
    <property type="entry name" value="Rudiment single hybrid motif"/>
    <property type="match status" value="1"/>
</dbReference>
<evidence type="ECO:0000256" key="1">
    <source>
        <dbReference type="ARBA" id="ARBA00001953"/>
    </source>
</evidence>
<comment type="caution">
    <text evidence="10">The sequence shown here is derived from an EMBL/GenBank/DDBJ whole genome shotgun (WGS) entry which is preliminary data.</text>
</comment>
<proteinExistence type="predicted"/>
<dbReference type="SUPFAM" id="SSF51230">
    <property type="entry name" value="Single hybrid motif"/>
    <property type="match status" value="1"/>
</dbReference>
<feature type="domain" description="Biotin carboxylation" evidence="9">
    <location>
        <begin position="1"/>
        <end position="433"/>
    </location>
</feature>
<dbReference type="InterPro" id="IPR011053">
    <property type="entry name" value="Single_hybrid_motif"/>
</dbReference>
<dbReference type="PROSITE" id="PS50979">
    <property type="entry name" value="BC"/>
    <property type="match status" value="1"/>
</dbReference>
<name>A0ABW5FMM6_9PSEU</name>
<evidence type="ECO:0000259" key="7">
    <source>
        <dbReference type="PROSITE" id="PS50968"/>
    </source>
</evidence>